<protein>
    <recommendedName>
        <fullName evidence="2">Vacuolar sorting protein 39/Transforming growth factor beta receptor-associated domain-containing protein</fullName>
    </recommendedName>
</protein>
<evidence type="ECO:0000313" key="3">
    <source>
        <dbReference type="EMBL" id="KAL0959787.1"/>
    </source>
</evidence>
<feature type="region of interest" description="Disordered" evidence="1">
    <location>
        <begin position="636"/>
        <end position="657"/>
    </location>
</feature>
<dbReference type="Proteomes" id="UP001556367">
    <property type="component" value="Unassembled WGS sequence"/>
</dbReference>
<dbReference type="PANTHER" id="PTHR12894:SF27">
    <property type="entry name" value="TRANSFORMING GROWTH FACTOR-BETA RECEPTOR-ASSOCIATED PROTEIN 1"/>
    <property type="match status" value="1"/>
</dbReference>
<keyword evidence="4" id="KW-1185">Reference proteome</keyword>
<reference evidence="4" key="1">
    <citation type="submission" date="2024-06" db="EMBL/GenBank/DDBJ databases">
        <title>Multi-omics analyses provide insights into the biosynthesis of the anticancer antibiotic pleurotin in Hohenbuehelia grisea.</title>
        <authorList>
            <person name="Weaver J.A."/>
            <person name="Alberti F."/>
        </authorList>
    </citation>
    <scope>NUCLEOTIDE SEQUENCE [LARGE SCALE GENOMIC DNA]</scope>
    <source>
        <strain evidence="4">T-177</strain>
    </source>
</reference>
<dbReference type="InterPro" id="IPR019452">
    <property type="entry name" value="VPS39/TGF_beta_rcpt-assoc_1"/>
</dbReference>
<name>A0ABR3JVE8_9AGAR</name>
<evidence type="ECO:0000313" key="4">
    <source>
        <dbReference type="Proteomes" id="UP001556367"/>
    </source>
</evidence>
<gene>
    <name evidence="3" type="ORF">HGRIS_011474</name>
</gene>
<feature type="region of interest" description="Disordered" evidence="1">
    <location>
        <begin position="672"/>
        <end position="700"/>
    </location>
</feature>
<organism evidence="3 4">
    <name type="scientific">Hohenbuehelia grisea</name>
    <dbReference type="NCBI Taxonomy" id="104357"/>
    <lineage>
        <taxon>Eukaryota</taxon>
        <taxon>Fungi</taxon>
        <taxon>Dikarya</taxon>
        <taxon>Basidiomycota</taxon>
        <taxon>Agaricomycotina</taxon>
        <taxon>Agaricomycetes</taxon>
        <taxon>Agaricomycetidae</taxon>
        <taxon>Agaricales</taxon>
        <taxon>Pleurotineae</taxon>
        <taxon>Pleurotaceae</taxon>
        <taxon>Hohenbuehelia</taxon>
    </lineage>
</organism>
<dbReference type="Pfam" id="PF10366">
    <property type="entry name" value="Vps39_1"/>
    <property type="match status" value="1"/>
</dbReference>
<dbReference type="PANTHER" id="PTHR12894">
    <property type="entry name" value="CNH DOMAIN CONTAINING"/>
    <property type="match status" value="1"/>
</dbReference>
<dbReference type="InterPro" id="IPR032914">
    <property type="entry name" value="Vam6/VPS39/TRAP1"/>
</dbReference>
<proteinExistence type="predicted"/>
<sequence length="700" mass="78000">MLSKTFPRSKILLLGSQAIQAVIPSTLISQIESLLDSHRIDDVVELADKKRRKLQESLVPDEDELEELRYVYQRVGFQCFKETRFDDAGKNFFNGELDARLLISYFPDLRGSLFTSEDAMNVFAGVAERMPQEASVDDIIMNYSPHLSPNTREAPQTVELRKILNMTAQDMLESFLRKCRKRRQVDGDASNKAANTAVDTVLAKIFAQECKKADLQTLLTEPNDVVLAEVEPVFRQHGLIQALCLLYKEHGDDGRLLETWSRLVEGDLYDEEVQDPLSQMLTLLKEKKEPPLIQKWGIWLTVRDAERGLQLLKSQDSRKRKAKPEDDLATLHQIQEASPEATAQYLEYLVLQKGNSLPYLHDQLASCCVDQLLASLTTDSVAKLWRAKASSYASSRNDMSFLSYFASTTPDSDHKRTRLKTALFLQASPTYDVGRIRGRLLEHQKVLQFELAILEGKLGNHKVALSILASELRDNVSAKDYCVFGGRVIPPKLALSIAEKAGIPQQWAAPPLSPSEAKSKAVAASLAQAKSESVGDGLKRDLVKILLEVYMSDDSDRAAQLLNTQASVLDAIDVIELIPPAWPMSSISSFLTKSFRRTLHTMHEGQIVKMISAGQNLEVKDRAWLILREDGAMIEEADSDADPDAGDVEGGGSSFDEKGSFAEKIEAEMLAREPPHVIAIDDPQHKQEPNWAPDGSSAVT</sequence>
<evidence type="ECO:0000256" key="1">
    <source>
        <dbReference type="SAM" id="MobiDB-lite"/>
    </source>
</evidence>
<comment type="caution">
    <text evidence="3">The sequence shown here is derived from an EMBL/GenBank/DDBJ whole genome shotgun (WGS) entry which is preliminary data.</text>
</comment>
<feature type="domain" description="Vacuolar sorting protein 39/Transforming growth factor beta receptor-associated" evidence="2">
    <location>
        <begin position="198"/>
        <end position="286"/>
    </location>
</feature>
<feature type="compositionally biased region" description="Acidic residues" evidence="1">
    <location>
        <begin position="636"/>
        <end position="647"/>
    </location>
</feature>
<evidence type="ECO:0000259" key="2">
    <source>
        <dbReference type="Pfam" id="PF10366"/>
    </source>
</evidence>
<accession>A0ABR3JVE8</accession>
<dbReference type="EMBL" id="JASNQZ010000002">
    <property type="protein sequence ID" value="KAL0959787.1"/>
    <property type="molecule type" value="Genomic_DNA"/>
</dbReference>